<dbReference type="Pfam" id="PF13791">
    <property type="entry name" value="Sigma_reg_C"/>
    <property type="match status" value="1"/>
</dbReference>
<dbReference type="InterPro" id="IPR029101">
    <property type="entry name" value="Sigma_reg_N"/>
</dbReference>
<feature type="domain" description="Sigma factor regulator C-terminal" evidence="2">
    <location>
        <begin position="161"/>
        <end position="324"/>
    </location>
</feature>
<proteinExistence type="predicted"/>
<name>A0ABY9VI46_9BACI</name>
<keyword evidence="5" id="KW-1185">Reference proteome</keyword>
<evidence type="ECO:0000313" key="4">
    <source>
        <dbReference type="EMBL" id="WNF23637.1"/>
    </source>
</evidence>
<feature type="transmembrane region" description="Helical" evidence="1">
    <location>
        <begin position="21"/>
        <end position="42"/>
    </location>
</feature>
<keyword evidence="1" id="KW-0812">Transmembrane</keyword>
<dbReference type="Pfam" id="PF13800">
    <property type="entry name" value="Sigma_reg_N"/>
    <property type="match status" value="1"/>
</dbReference>
<evidence type="ECO:0000256" key="1">
    <source>
        <dbReference type="SAM" id="Phobius"/>
    </source>
</evidence>
<evidence type="ECO:0000259" key="3">
    <source>
        <dbReference type="Pfam" id="PF13800"/>
    </source>
</evidence>
<protein>
    <submittedName>
        <fullName evidence="4">Anti-sigma factor</fullName>
    </submittedName>
</protein>
<dbReference type="Proteomes" id="UP001303324">
    <property type="component" value="Chromosome"/>
</dbReference>
<dbReference type="RefSeq" id="WP_311074044.1">
    <property type="nucleotide sequence ID" value="NZ_CP134494.1"/>
</dbReference>
<feature type="domain" description="Sigma factor regulator N-terminal" evidence="3">
    <location>
        <begin position="11"/>
        <end position="103"/>
    </location>
</feature>
<evidence type="ECO:0000259" key="2">
    <source>
        <dbReference type="Pfam" id="PF13791"/>
    </source>
</evidence>
<evidence type="ECO:0000313" key="5">
    <source>
        <dbReference type="Proteomes" id="UP001303324"/>
    </source>
</evidence>
<reference evidence="4 5" key="1">
    <citation type="submission" date="2023-09" db="EMBL/GenBank/DDBJ databases">
        <title>Microbial mechanism of fulvic acid promoting antimony reduction mineralization in rice fields.</title>
        <authorList>
            <person name="Chen G."/>
            <person name="Lan J."/>
        </authorList>
    </citation>
    <scope>NUCLEOTIDE SEQUENCE [LARGE SCALE GENOMIC DNA]</scope>
    <source>
        <strain evidence="4 5">PS1</strain>
    </source>
</reference>
<gene>
    <name evidence="4" type="ORF">RH061_03755</name>
</gene>
<dbReference type="InterPro" id="IPR025672">
    <property type="entry name" value="Sigma_reg_C_dom"/>
</dbReference>
<keyword evidence="1" id="KW-0472">Membrane</keyword>
<keyword evidence="1" id="KW-1133">Transmembrane helix</keyword>
<sequence length="333" mass="39012">MNMDWTKDKEKKILFKYRFALTVKVIKVILATLFFFWLYMLVVSISYHALGLDKKHIFYSRVAMDWTQPNMQEEFGSIDSAEITPFLTQKISYPVYKMIGKEPELVGTKQLAKRLVPMYSTNQTEYLKPKTEREYNFYLPEHPKTGNKLEANEDPSVWTKLDKVHEGTVAELSFSTKKYMTPEEMLEFLKPYDLDVLWMPLYTGELKEYEESWWGSSNSVSVAPFGFTGGRDAHDGYNSTSKNLLYENLTDENKKRMLKQMKNLIENESASYRENFLGLSHLEERYDYLMKEGFQVYGAVVTGPVKELLKLKENEQIQGANLGDMSYWNWSEE</sequence>
<dbReference type="EMBL" id="CP134494">
    <property type="protein sequence ID" value="WNF23637.1"/>
    <property type="molecule type" value="Genomic_DNA"/>
</dbReference>
<organism evidence="4 5">
    <name type="scientific">Mesobacillus jeotgali</name>
    <dbReference type="NCBI Taxonomy" id="129985"/>
    <lineage>
        <taxon>Bacteria</taxon>
        <taxon>Bacillati</taxon>
        <taxon>Bacillota</taxon>
        <taxon>Bacilli</taxon>
        <taxon>Bacillales</taxon>
        <taxon>Bacillaceae</taxon>
        <taxon>Mesobacillus</taxon>
    </lineage>
</organism>
<accession>A0ABY9VI46</accession>